<keyword evidence="3" id="KW-1185">Reference proteome</keyword>
<evidence type="ECO:0000313" key="2">
    <source>
        <dbReference type="EMBL" id="EAX94866.1"/>
    </source>
</evidence>
<protein>
    <recommendedName>
        <fullName evidence="1">EF-hand domain-containing protein</fullName>
    </recommendedName>
</protein>
<reference evidence="2" key="2">
    <citation type="journal article" date="2007" name="Science">
        <title>Draft genome sequence of the sexually transmitted pathogen Trichomonas vaginalis.</title>
        <authorList>
            <person name="Carlton J.M."/>
            <person name="Hirt R.P."/>
            <person name="Silva J.C."/>
            <person name="Delcher A.L."/>
            <person name="Schatz M."/>
            <person name="Zhao Q."/>
            <person name="Wortman J.R."/>
            <person name="Bidwell S.L."/>
            <person name="Alsmark U.C.M."/>
            <person name="Besteiro S."/>
            <person name="Sicheritz-Ponten T."/>
            <person name="Noel C.J."/>
            <person name="Dacks J.B."/>
            <person name="Foster P.G."/>
            <person name="Simillion C."/>
            <person name="Van de Peer Y."/>
            <person name="Miranda-Saavedra D."/>
            <person name="Barton G.J."/>
            <person name="Westrop G.D."/>
            <person name="Mueller S."/>
            <person name="Dessi D."/>
            <person name="Fiori P.L."/>
            <person name="Ren Q."/>
            <person name="Paulsen I."/>
            <person name="Zhang H."/>
            <person name="Bastida-Corcuera F.D."/>
            <person name="Simoes-Barbosa A."/>
            <person name="Brown M.T."/>
            <person name="Hayes R.D."/>
            <person name="Mukherjee M."/>
            <person name="Okumura C.Y."/>
            <person name="Schneider R."/>
            <person name="Smith A.J."/>
            <person name="Vanacova S."/>
            <person name="Villalvazo M."/>
            <person name="Haas B.J."/>
            <person name="Pertea M."/>
            <person name="Feldblyum T.V."/>
            <person name="Utterback T.R."/>
            <person name="Shu C.L."/>
            <person name="Osoegawa K."/>
            <person name="de Jong P.J."/>
            <person name="Hrdy I."/>
            <person name="Horvathova L."/>
            <person name="Zubacova Z."/>
            <person name="Dolezal P."/>
            <person name="Malik S.B."/>
            <person name="Logsdon J.M. Jr."/>
            <person name="Henze K."/>
            <person name="Gupta A."/>
            <person name="Wang C.C."/>
            <person name="Dunne R.L."/>
            <person name="Upcroft J.A."/>
            <person name="Upcroft P."/>
            <person name="White O."/>
            <person name="Salzberg S.L."/>
            <person name="Tang P."/>
            <person name="Chiu C.-H."/>
            <person name="Lee Y.-S."/>
            <person name="Embley T.M."/>
            <person name="Coombs G.H."/>
            <person name="Mottram J.C."/>
            <person name="Tachezy J."/>
            <person name="Fraser-Liggett C.M."/>
            <person name="Johnson P.J."/>
        </authorList>
    </citation>
    <scope>NUCLEOTIDE SEQUENCE [LARGE SCALE GENOMIC DNA]</scope>
    <source>
        <strain evidence="2">G3</strain>
    </source>
</reference>
<dbReference type="AlphaFoldDB" id="A2FJN4"/>
<gene>
    <name evidence="2" type="ORF">TVAG_370370</name>
</gene>
<evidence type="ECO:0000313" key="3">
    <source>
        <dbReference type="Proteomes" id="UP000001542"/>
    </source>
</evidence>
<dbReference type="RefSeq" id="XP_001307796.1">
    <property type="nucleotide sequence ID" value="XM_001307795.1"/>
</dbReference>
<organism evidence="2 3">
    <name type="scientific">Trichomonas vaginalis (strain ATCC PRA-98 / G3)</name>
    <dbReference type="NCBI Taxonomy" id="412133"/>
    <lineage>
        <taxon>Eukaryota</taxon>
        <taxon>Metamonada</taxon>
        <taxon>Parabasalia</taxon>
        <taxon>Trichomonadida</taxon>
        <taxon>Trichomonadidae</taxon>
        <taxon>Trichomonas</taxon>
    </lineage>
</organism>
<name>A2FJN4_TRIV3</name>
<sequence length="54" mass="6364">MTEEEKKKTKLTPQQIMEAKDAFDFFDRNSHGKVSENELVTVMRSLRQNSSQKF</sequence>
<dbReference type="VEuPathDB" id="TrichDB:TVAG_370370"/>
<evidence type="ECO:0000259" key="1">
    <source>
        <dbReference type="PROSITE" id="PS50222"/>
    </source>
</evidence>
<dbReference type="InterPro" id="IPR002048">
    <property type="entry name" value="EF_hand_dom"/>
</dbReference>
<dbReference type="SMR" id="A2FJN4"/>
<dbReference type="VEuPathDB" id="TrichDB:TVAGG3_0054130"/>
<proteinExistence type="predicted"/>
<dbReference type="Proteomes" id="UP000001542">
    <property type="component" value="Unassembled WGS sequence"/>
</dbReference>
<dbReference type="EMBL" id="DS113833">
    <property type="protein sequence ID" value="EAX94866.1"/>
    <property type="molecule type" value="Genomic_DNA"/>
</dbReference>
<dbReference type="OrthoDB" id="5959761at2759"/>
<dbReference type="GO" id="GO:0005509">
    <property type="term" value="F:calcium ion binding"/>
    <property type="evidence" value="ECO:0007669"/>
    <property type="project" value="InterPro"/>
</dbReference>
<feature type="domain" description="EF-hand" evidence="1">
    <location>
        <begin position="14"/>
        <end position="49"/>
    </location>
</feature>
<dbReference type="KEGG" id="tva:4752607"/>
<reference evidence="2" key="1">
    <citation type="submission" date="2006-10" db="EMBL/GenBank/DDBJ databases">
        <authorList>
            <person name="Amadeo P."/>
            <person name="Zhao Q."/>
            <person name="Wortman J."/>
            <person name="Fraser-Liggett C."/>
            <person name="Carlton J."/>
        </authorList>
    </citation>
    <scope>NUCLEOTIDE SEQUENCE</scope>
    <source>
        <strain evidence="2">G3</strain>
    </source>
</reference>
<dbReference type="Gene3D" id="1.10.238.10">
    <property type="entry name" value="EF-hand"/>
    <property type="match status" value="1"/>
</dbReference>
<dbReference type="InterPro" id="IPR011992">
    <property type="entry name" value="EF-hand-dom_pair"/>
</dbReference>
<dbReference type="Pfam" id="PF00036">
    <property type="entry name" value="EF-hand_1"/>
    <property type="match status" value="1"/>
</dbReference>
<accession>A2FJN4</accession>
<dbReference type="SUPFAM" id="SSF47473">
    <property type="entry name" value="EF-hand"/>
    <property type="match status" value="1"/>
</dbReference>
<dbReference type="SMART" id="SM00054">
    <property type="entry name" value="EFh"/>
    <property type="match status" value="1"/>
</dbReference>
<dbReference type="PROSITE" id="PS50222">
    <property type="entry name" value="EF_HAND_2"/>
    <property type="match status" value="1"/>
</dbReference>
<dbReference type="InParanoid" id="A2FJN4"/>